<sequence>MSGFRDGGGGDANGDGAASDTEGFERAAAHIRSPAVGKILSLNNEEKLMLYAAFKQGSIGDCKDPRPGMLEFTAKAKW</sequence>
<dbReference type="Pfam" id="PF00887">
    <property type="entry name" value="ACBP"/>
    <property type="match status" value="1"/>
</dbReference>
<dbReference type="PRINTS" id="PR00689">
    <property type="entry name" value="ACOABINDINGP"/>
</dbReference>
<dbReference type="GO" id="GO:0006631">
    <property type="term" value="P:fatty acid metabolic process"/>
    <property type="evidence" value="ECO:0007669"/>
    <property type="project" value="TreeGrafter"/>
</dbReference>
<keyword evidence="2" id="KW-0446">Lipid-binding</keyword>
<dbReference type="OrthoDB" id="346910at2759"/>
<name>A0A835ZD11_9STRA</name>
<dbReference type="InterPro" id="IPR000582">
    <property type="entry name" value="Acyl-CoA-binding_protein"/>
</dbReference>
<reference evidence="5" key="1">
    <citation type="submission" date="2021-02" db="EMBL/GenBank/DDBJ databases">
        <title>First Annotated Genome of the Yellow-green Alga Tribonema minus.</title>
        <authorList>
            <person name="Mahan K.M."/>
        </authorList>
    </citation>
    <scope>NUCLEOTIDE SEQUENCE</scope>
    <source>
        <strain evidence="5">UTEX B ZZ1240</strain>
    </source>
</reference>
<dbReference type="InterPro" id="IPR014352">
    <property type="entry name" value="FERM/acyl-CoA-bd_prot_sf"/>
</dbReference>
<organism evidence="5 6">
    <name type="scientific">Tribonema minus</name>
    <dbReference type="NCBI Taxonomy" id="303371"/>
    <lineage>
        <taxon>Eukaryota</taxon>
        <taxon>Sar</taxon>
        <taxon>Stramenopiles</taxon>
        <taxon>Ochrophyta</taxon>
        <taxon>PX clade</taxon>
        <taxon>Xanthophyceae</taxon>
        <taxon>Tribonematales</taxon>
        <taxon>Tribonemataceae</taxon>
        <taxon>Tribonema</taxon>
    </lineage>
</organism>
<gene>
    <name evidence="5" type="ORF">JKP88DRAFT_288573</name>
</gene>
<dbReference type="InterPro" id="IPR035984">
    <property type="entry name" value="Acyl-CoA-binding_sf"/>
</dbReference>
<dbReference type="PANTHER" id="PTHR23310">
    <property type="entry name" value="ACYL-COA-BINDING PROTEIN, ACBP"/>
    <property type="match status" value="1"/>
</dbReference>
<dbReference type="PANTHER" id="PTHR23310:SF62">
    <property type="entry name" value="ACYL-COA BINDING PROTEIN 1, ISOFORM A"/>
    <property type="match status" value="1"/>
</dbReference>
<protein>
    <recommendedName>
        <fullName evidence="4">ACB domain-containing protein</fullName>
    </recommendedName>
</protein>
<dbReference type="Gene3D" id="1.20.80.10">
    <property type="match status" value="1"/>
</dbReference>
<dbReference type="GO" id="GO:0000062">
    <property type="term" value="F:fatty-acyl-CoA binding"/>
    <property type="evidence" value="ECO:0007669"/>
    <property type="project" value="InterPro"/>
</dbReference>
<comment type="caution">
    <text evidence="5">The sequence shown here is derived from an EMBL/GenBank/DDBJ whole genome shotgun (WGS) entry which is preliminary data.</text>
</comment>
<keyword evidence="6" id="KW-1185">Reference proteome</keyword>
<dbReference type="EMBL" id="JAFCMP010000105">
    <property type="protein sequence ID" value="KAG5186723.1"/>
    <property type="molecule type" value="Genomic_DNA"/>
</dbReference>
<evidence type="ECO:0000256" key="1">
    <source>
        <dbReference type="ARBA" id="ARBA00005567"/>
    </source>
</evidence>
<proteinExistence type="inferred from homology"/>
<feature type="domain" description="ACB" evidence="4">
    <location>
        <begin position="20"/>
        <end position="78"/>
    </location>
</feature>
<evidence type="ECO:0000313" key="6">
    <source>
        <dbReference type="Proteomes" id="UP000664859"/>
    </source>
</evidence>
<evidence type="ECO:0000256" key="2">
    <source>
        <dbReference type="ARBA" id="ARBA00023121"/>
    </source>
</evidence>
<dbReference type="AlphaFoldDB" id="A0A835ZD11"/>
<dbReference type="SUPFAM" id="SSF47027">
    <property type="entry name" value="Acyl-CoA binding protein"/>
    <property type="match status" value="1"/>
</dbReference>
<dbReference type="Proteomes" id="UP000664859">
    <property type="component" value="Unassembled WGS sequence"/>
</dbReference>
<feature type="region of interest" description="Disordered" evidence="3">
    <location>
        <begin position="1"/>
        <end position="21"/>
    </location>
</feature>
<comment type="similarity">
    <text evidence="1">Belongs to the ACBP family.</text>
</comment>
<evidence type="ECO:0000256" key="3">
    <source>
        <dbReference type="SAM" id="MobiDB-lite"/>
    </source>
</evidence>
<accession>A0A835ZD11</accession>
<evidence type="ECO:0000259" key="4">
    <source>
        <dbReference type="PROSITE" id="PS51228"/>
    </source>
</evidence>
<evidence type="ECO:0000313" key="5">
    <source>
        <dbReference type="EMBL" id="KAG5186723.1"/>
    </source>
</evidence>
<feature type="compositionally biased region" description="Gly residues" evidence="3">
    <location>
        <begin position="1"/>
        <end position="13"/>
    </location>
</feature>
<dbReference type="PROSITE" id="PS51228">
    <property type="entry name" value="ACB_2"/>
    <property type="match status" value="1"/>
</dbReference>